<evidence type="ECO:0000313" key="1">
    <source>
        <dbReference type="EMBL" id="KAF2871139.1"/>
    </source>
</evidence>
<dbReference type="EMBL" id="JAADJZ010000012">
    <property type="protein sequence ID" value="KAF2871139.1"/>
    <property type="molecule type" value="Genomic_DNA"/>
</dbReference>
<keyword evidence="2" id="KW-1185">Reference proteome</keyword>
<accession>A0A7C8M7Z1</accession>
<dbReference type="AlphaFoldDB" id="A0A7C8M7Z1"/>
<sequence length="74" mass="8506">MRILLLGGEYNALFLSVYFLLLLCSARLSVPGYDSFYFCFQRSTRHLSNRLQDAGTISVNCRCECEYSEVVVRP</sequence>
<dbReference type="Proteomes" id="UP000481861">
    <property type="component" value="Unassembled WGS sequence"/>
</dbReference>
<comment type="caution">
    <text evidence="1">The sequence shown here is derived from an EMBL/GenBank/DDBJ whole genome shotgun (WGS) entry which is preliminary data.</text>
</comment>
<proteinExistence type="predicted"/>
<name>A0A7C8M7Z1_9PLEO</name>
<protein>
    <submittedName>
        <fullName evidence="1">Uncharacterized protein</fullName>
    </submittedName>
</protein>
<gene>
    <name evidence="1" type="ORF">BDV95DRAFT_55282</name>
</gene>
<reference evidence="1 2" key="1">
    <citation type="submission" date="2020-01" db="EMBL/GenBank/DDBJ databases">
        <authorList>
            <consortium name="DOE Joint Genome Institute"/>
            <person name="Haridas S."/>
            <person name="Albert R."/>
            <person name="Binder M."/>
            <person name="Bloem J."/>
            <person name="Labutti K."/>
            <person name="Salamov A."/>
            <person name="Andreopoulos B."/>
            <person name="Baker S.E."/>
            <person name="Barry K."/>
            <person name="Bills G."/>
            <person name="Bluhm B.H."/>
            <person name="Cannon C."/>
            <person name="Castanera R."/>
            <person name="Culley D.E."/>
            <person name="Daum C."/>
            <person name="Ezra D."/>
            <person name="Gonzalez J.B."/>
            <person name="Henrissat B."/>
            <person name="Kuo A."/>
            <person name="Liang C."/>
            <person name="Lipzen A."/>
            <person name="Lutzoni F."/>
            <person name="Magnuson J."/>
            <person name="Mondo S."/>
            <person name="Nolan M."/>
            <person name="Ohm R."/>
            <person name="Pangilinan J."/>
            <person name="Park H.-J.H."/>
            <person name="Ramirez L."/>
            <person name="Alfaro M."/>
            <person name="Sun H."/>
            <person name="Tritt A."/>
            <person name="Yoshinaga Y."/>
            <person name="Zwiers L.-H.L."/>
            <person name="Turgeon B.G."/>
            <person name="Goodwin S.B."/>
            <person name="Spatafora J.W."/>
            <person name="Crous P.W."/>
            <person name="Grigoriev I.V."/>
        </authorList>
    </citation>
    <scope>NUCLEOTIDE SEQUENCE [LARGE SCALE GENOMIC DNA]</scope>
    <source>
        <strain evidence="1 2">CBS 611.86</strain>
    </source>
</reference>
<organism evidence="1 2">
    <name type="scientific">Massariosphaeria phaeospora</name>
    <dbReference type="NCBI Taxonomy" id="100035"/>
    <lineage>
        <taxon>Eukaryota</taxon>
        <taxon>Fungi</taxon>
        <taxon>Dikarya</taxon>
        <taxon>Ascomycota</taxon>
        <taxon>Pezizomycotina</taxon>
        <taxon>Dothideomycetes</taxon>
        <taxon>Pleosporomycetidae</taxon>
        <taxon>Pleosporales</taxon>
        <taxon>Pleosporales incertae sedis</taxon>
        <taxon>Massariosphaeria</taxon>
    </lineage>
</organism>
<evidence type="ECO:0000313" key="2">
    <source>
        <dbReference type="Proteomes" id="UP000481861"/>
    </source>
</evidence>